<dbReference type="PANTHER" id="PTHR11803">
    <property type="entry name" value="2-IMINOBUTANOATE/2-IMINOPROPANOATE DEAMINASE RIDA"/>
    <property type="match status" value="1"/>
</dbReference>
<dbReference type="PROSITE" id="PS01094">
    <property type="entry name" value="UPF0076"/>
    <property type="match status" value="1"/>
</dbReference>
<dbReference type="Proteomes" id="UP000014975">
    <property type="component" value="Unassembled WGS sequence"/>
</dbReference>
<evidence type="ECO:0000313" key="3">
    <source>
        <dbReference type="Proteomes" id="UP000014975"/>
    </source>
</evidence>
<name>S7T1S4_9BACT</name>
<dbReference type="PANTHER" id="PTHR11803:SF39">
    <property type="entry name" value="2-IMINOBUTANOATE_2-IMINOPROPANOATE DEAMINASE"/>
    <property type="match status" value="1"/>
</dbReference>
<comment type="similarity">
    <text evidence="1">Belongs to the RutC family.</text>
</comment>
<dbReference type="OrthoDB" id="9808943at2"/>
<evidence type="ECO:0000313" key="2">
    <source>
        <dbReference type="EMBL" id="EPR30516.1"/>
    </source>
</evidence>
<dbReference type="Pfam" id="PF01042">
    <property type="entry name" value="Ribonuc_L-PSP"/>
    <property type="match status" value="1"/>
</dbReference>
<dbReference type="EMBL" id="ATHI01000031">
    <property type="protein sequence ID" value="EPR30516.1"/>
    <property type="molecule type" value="Genomic_DNA"/>
</dbReference>
<dbReference type="CDD" id="cd00448">
    <property type="entry name" value="YjgF_YER057c_UK114_family"/>
    <property type="match status" value="1"/>
</dbReference>
<dbReference type="AlphaFoldDB" id="S7T1S4"/>
<accession>S7T1S4</accession>
<dbReference type="GO" id="GO:0019239">
    <property type="term" value="F:deaminase activity"/>
    <property type="evidence" value="ECO:0007669"/>
    <property type="project" value="TreeGrafter"/>
</dbReference>
<dbReference type="InterPro" id="IPR006056">
    <property type="entry name" value="RidA"/>
</dbReference>
<organism evidence="2 3">
    <name type="scientific">Alkalidesulfovibrio alkalitolerans DSM 16529</name>
    <dbReference type="NCBI Taxonomy" id="1121439"/>
    <lineage>
        <taxon>Bacteria</taxon>
        <taxon>Pseudomonadati</taxon>
        <taxon>Thermodesulfobacteriota</taxon>
        <taxon>Desulfovibrionia</taxon>
        <taxon>Desulfovibrionales</taxon>
        <taxon>Desulfovibrionaceae</taxon>
        <taxon>Alkalidesulfovibrio</taxon>
    </lineage>
</organism>
<dbReference type="eggNOG" id="COG0251">
    <property type="taxonomic scope" value="Bacteria"/>
</dbReference>
<sequence length="128" mass="13150">MSKALTFVHTEKAPAAVGPYSQAVQAGGFVFVSGQLGLDPASMTLREGFEAQARQALANIGAILAQAGCAVTDIAAVDVFLLDMGQFKVFNGIYAEFMGAHKPARAAIQVAGLPLGGLVEIKCVAVKA</sequence>
<evidence type="ECO:0000256" key="1">
    <source>
        <dbReference type="ARBA" id="ARBA00010552"/>
    </source>
</evidence>
<reference evidence="2 3" key="1">
    <citation type="journal article" date="2013" name="Genome Announc.">
        <title>Draft genome sequences for three mercury-methylating, sulfate-reducing bacteria.</title>
        <authorList>
            <person name="Brown S.D."/>
            <person name="Hurt R.A.Jr."/>
            <person name="Gilmour C.C."/>
            <person name="Elias D.A."/>
        </authorList>
    </citation>
    <scope>NUCLEOTIDE SEQUENCE [LARGE SCALE GENOMIC DNA]</scope>
    <source>
        <strain evidence="2 3">DSM 16529</strain>
    </source>
</reference>
<dbReference type="GO" id="GO:0005829">
    <property type="term" value="C:cytosol"/>
    <property type="evidence" value="ECO:0007669"/>
    <property type="project" value="TreeGrafter"/>
</dbReference>
<dbReference type="FunFam" id="3.30.1330.40:FF:000001">
    <property type="entry name" value="L-PSP family endoribonuclease"/>
    <property type="match status" value="1"/>
</dbReference>
<keyword evidence="3" id="KW-1185">Reference proteome</keyword>
<proteinExistence type="inferred from homology"/>
<dbReference type="SUPFAM" id="SSF55298">
    <property type="entry name" value="YjgF-like"/>
    <property type="match status" value="1"/>
</dbReference>
<dbReference type="Gene3D" id="3.30.1330.40">
    <property type="entry name" value="RutC-like"/>
    <property type="match status" value="1"/>
</dbReference>
<dbReference type="InterPro" id="IPR006175">
    <property type="entry name" value="YjgF/YER057c/UK114"/>
</dbReference>
<protein>
    <submittedName>
        <fullName evidence="2">Endoribonuclease L-PSP</fullName>
    </submittedName>
</protein>
<dbReference type="InterPro" id="IPR035959">
    <property type="entry name" value="RutC-like_sf"/>
</dbReference>
<dbReference type="RefSeq" id="WP_020887935.1">
    <property type="nucleotide sequence ID" value="NZ_ATHI01000031.1"/>
</dbReference>
<dbReference type="InterPro" id="IPR019897">
    <property type="entry name" value="RidA_CS"/>
</dbReference>
<gene>
    <name evidence="2" type="ORF">dsat_1238</name>
</gene>
<dbReference type="PATRIC" id="fig|1121439.3.peg.2622"/>
<dbReference type="STRING" id="1121439.dsat_1238"/>
<dbReference type="NCBIfam" id="TIGR00004">
    <property type="entry name" value="Rid family detoxifying hydrolase"/>
    <property type="match status" value="1"/>
</dbReference>
<comment type="caution">
    <text evidence="2">The sequence shown here is derived from an EMBL/GenBank/DDBJ whole genome shotgun (WGS) entry which is preliminary data.</text>
</comment>